<evidence type="ECO:0008006" key="4">
    <source>
        <dbReference type="Google" id="ProtNLM"/>
    </source>
</evidence>
<accession>A0ABW7JGQ0</accession>
<evidence type="ECO:0000313" key="3">
    <source>
        <dbReference type="Proteomes" id="UP001609175"/>
    </source>
</evidence>
<gene>
    <name evidence="2" type="ORF">ACHIPZ_02230</name>
</gene>
<organism evidence="2 3">
    <name type="scientific">Antrihabitans spumae</name>
    <dbReference type="NCBI Taxonomy" id="3373370"/>
    <lineage>
        <taxon>Bacteria</taxon>
        <taxon>Bacillati</taxon>
        <taxon>Actinomycetota</taxon>
        <taxon>Actinomycetes</taxon>
        <taxon>Mycobacteriales</taxon>
        <taxon>Nocardiaceae</taxon>
        <taxon>Antrihabitans</taxon>
    </lineage>
</organism>
<dbReference type="RefSeq" id="WP_395112486.1">
    <property type="nucleotide sequence ID" value="NZ_JBIMSO010000005.1"/>
</dbReference>
<proteinExistence type="predicted"/>
<reference evidence="2 3" key="1">
    <citation type="submission" date="2024-10" db="EMBL/GenBank/DDBJ databases">
        <authorList>
            <person name="Riesco R."/>
        </authorList>
    </citation>
    <scope>NUCLEOTIDE SEQUENCE [LARGE SCALE GENOMIC DNA]</scope>
    <source>
        <strain evidence="2 3">NCIMB 15449</strain>
    </source>
</reference>
<protein>
    <recommendedName>
        <fullName evidence="4">Glycine rich protein</fullName>
    </recommendedName>
</protein>
<evidence type="ECO:0000313" key="2">
    <source>
        <dbReference type="EMBL" id="MFH5207048.1"/>
    </source>
</evidence>
<feature type="region of interest" description="Disordered" evidence="1">
    <location>
        <begin position="167"/>
        <end position="217"/>
    </location>
</feature>
<comment type="caution">
    <text evidence="2">The sequence shown here is derived from an EMBL/GenBank/DDBJ whole genome shotgun (WGS) entry which is preliminary data.</text>
</comment>
<dbReference type="EMBL" id="JBIMSO010000005">
    <property type="protein sequence ID" value="MFH5207048.1"/>
    <property type="molecule type" value="Genomic_DNA"/>
</dbReference>
<feature type="compositionally biased region" description="Low complexity" evidence="1">
    <location>
        <begin position="180"/>
        <end position="193"/>
    </location>
</feature>
<sequence>MSVKSRHIGRNARRFYIGMCGVGLVGAFTVAVPGIGSAATALPANCTAAGSTVTCTYEYTGGEQSFAVPADVTSVRVVATGQQGASETYLPGGLGAIASGTVPVAAGSTLFVVVGGFLGFNGGGNVNQNRSFGGGASDVRTVSSADAGGTLASRLLVAGGGGGASGLGFTSRGNPGGNAGTAAPGERAGQPGTATGGGAPGEGQGGQPGVLGAGGGSDAGGGGGGFYGGGGGGYDAEGPSGEMGGGGGGSSLVPPGGSVTLAAAGAAPQVVISYEIGGQSSCLGLPSQLSFFCSLS</sequence>
<dbReference type="Proteomes" id="UP001609175">
    <property type="component" value="Unassembled WGS sequence"/>
</dbReference>
<evidence type="ECO:0000256" key="1">
    <source>
        <dbReference type="SAM" id="MobiDB-lite"/>
    </source>
</evidence>
<name>A0ABW7JGQ0_9NOCA</name>
<feature type="compositionally biased region" description="Gly residues" evidence="1">
    <location>
        <begin position="194"/>
        <end position="217"/>
    </location>
</feature>